<dbReference type="Gene3D" id="3.20.20.80">
    <property type="entry name" value="Glycosidases"/>
    <property type="match status" value="1"/>
</dbReference>
<keyword evidence="2" id="KW-0326">Glycosidase</keyword>
<evidence type="ECO:0000313" key="8">
    <source>
        <dbReference type="EMBL" id="MBR7781197.1"/>
    </source>
</evidence>
<evidence type="ECO:0000259" key="6">
    <source>
        <dbReference type="Pfam" id="PF17137"/>
    </source>
</evidence>
<proteinExistence type="inferred from homology"/>
<dbReference type="Proteomes" id="UP000680067">
    <property type="component" value="Unassembled WGS sequence"/>
</dbReference>
<accession>A0A941I423</accession>
<feature type="domain" description="Glycosyl hydrolase family 31 C-terminal" evidence="7">
    <location>
        <begin position="575"/>
        <end position="662"/>
    </location>
</feature>
<name>A0A941I423_9BURK</name>
<keyword evidence="9" id="KW-1185">Reference proteome</keyword>
<dbReference type="SUPFAM" id="SSF51011">
    <property type="entry name" value="Glycosyl hydrolase domain"/>
    <property type="match status" value="1"/>
</dbReference>
<evidence type="ECO:0000256" key="1">
    <source>
        <dbReference type="ARBA" id="ARBA00007806"/>
    </source>
</evidence>
<evidence type="ECO:0000313" key="9">
    <source>
        <dbReference type="Proteomes" id="UP000680067"/>
    </source>
</evidence>
<dbReference type="GO" id="GO:0030246">
    <property type="term" value="F:carbohydrate binding"/>
    <property type="evidence" value="ECO:0007669"/>
    <property type="project" value="InterPro"/>
</dbReference>
<dbReference type="AlphaFoldDB" id="A0A941I423"/>
<feature type="domain" description="DUF5110" evidence="6">
    <location>
        <begin position="679"/>
        <end position="753"/>
    </location>
</feature>
<dbReference type="GO" id="GO:0004553">
    <property type="term" value="F:hydrolase activity, hydrolyzing O-glycosyl compounds"/>
    <property type="evidence" value="ECO:0007669"/>
    <property type="project" value="InterPro"/>
</dbReference>
<evidence type="ECO:0000256" key="3">
    <source>
        <dbReference type="SAM" id="SignalP"/>
    </source>
</evidence>
<dbReference type="InterPro" id="IPR017853">
    <property type="entry name" value="GH"/>
</dbReference>
<keyword evidence="2" id="KW-0378">Hydrolase</keyword>
<dbReference type="Pfam" id="PF21365">
    <property type="entry name" value="Glyco_hydro_31_3rd"/>
    <property type="match status" value="1"/>
</dbReference>
<dbReference type="EMBL" id="JAGSPN010000001">
    <property type="protein sequence ID" value="MBR7781197.1"/>
    <property type="molecule type" value="Genomic_DNA"/>
</dbReference>
<feature type="signal peptide" evidence="3">
    <location>
        <begin position="1"/>
        <end position="20"/>
    </location>
</feature>
<reference evidence="8" key="1">
    <citation type="submission" date="2021-04" db="EMBL/GenBank/DDBJ databases">
        <title>novel species isolated from subtropical streams in China.</title>
        <authorList>
            <person name="Lu H."/>
        </authorList>
    </citation>
    <scope>NUCLEOTIDE SEQUENCE</scope>
    <source>
        <strain evidence="8">LFS511W</strain>
    </source>
</reference>
<dbReference type="SUPFAM" id="SSF51445">
    <property type="entry name" value="(Trans)glycosidases"/>
    <property type="match status" value="1"/>
</dbReference>
<dbReference type="InterPro" id="IPR000322">
    <property type="entry name" value="Glyco_hydro_31_TIM"/>
</dbReference>
<dbReference type="Gene3D" id="2.60.40.1760">
    <property type="entry name" value="glycosyl hydrolase (family 31)"/>
    <property type="match status" value="1"/>
</dbReference>
<dbReference type="SUPFAM" id="SSF74650">
    <property type="entry name" value="Galactose mutarotase-like"/>
    <property type="match status" value="1"/>
</dbReference>
<dbReference type="CDD" id="cd14752">
    <property type="entry name" value="GH31_N"/>
    <property type="match status" value="1"/>
</dbReference>
<evidence type="ECO:0000259" key="5">
    <source>
        <dbReference type="Pfam" id="PF13802"/>
    </source>
</evidence>
<feature type="domain" description="Glycoside hydrolase family 31 N-terminal" evidence="5">
    <location>
        <begin position="44"/>
        <end position="205"/>
    </location>
</feature>
<dbReference type="RefSeq" id="WP_212686523.1">
    <property type="nucleotide sequence ID" value="NZ_JAGSPN010000001.1"/>
</dbReference>
<dbReference type="PANTHER" id="PTHR43863">
    <property type="entry name" value="HYDROLASE, PUTATIVE (AFU_ORTHOLOGUE AFUA_1G03140)-RELATED"/>
    <property type="match status" value="1"/>
</dbReference>
<comment type="caution">
    <text evidence="8">The sequence shown here is derived from an EMBL/GenBank/DDBJ whole genome shotgun (WGS) entry which is preliminary data.</text>
</comment>
<evidence type="ECO:0000256" key="2">
    <source>
        <dbReference type="RuleBase" id="RU361185"/>
    </source>
</evidence>
<dbReference type="Pfam" id="PF13802">
    <property type="entry name" value="Gal_mutarotas_2"/>
    <property type="match status" value="1"/>
</dbReference>
<gene>
    <name evidence="8" type="ORF">KDM89_03500</name>
</gene>
<evidence type="ECO:0000259" key="4">
    <source>
        <dbReference type="Pfam" id="PF01055"/>
    </source>
</evidence>
<evidence type="ECO:0000259" key="7">
    <source>
        <dbReference type="Pfam" id="PF21365"/>
    </source>
</evidence>
<dbReference type="InterPro" id="IPR033403">
    <property type="entry name" value="DUF5110"/>
</dbReference>
<dbReference type="PANTHER" id="PTHR43863:SF2">
    <property type="entry name" value="MALTASE-GLUCOAMYLASE"/>
    <property type="match status" value="1"/>
</dbReference>
<keyword evidence="3" id="KW-0732">Signal</keyword>
<sequence>MKEFVLLSIAGLAICTTAVADDQVLQDFALKNNVLSLQTQKGSIEIRMLRQDILENRFVPKGKFTSVAQPSHAVQLSTALSGMQLRQDAAVLRLSAGQMTVEVQKAPLRLRYYAQGRFLFEDMVSDRSEEGMPVTELMVRPDEVLYGGGARALGMNRRGHRLPLYNKAHYGYEEHSLQMNFAMPLFLSSQKYAVHFDNPATGFLDLDSKKDNRVSYAASGDVRTYQVIAAEQWPQLMEAYTALTGRQPLPARWTLGNFASRFGYHSAEEALRTVALFRAEKIPLDAIVFDLFWFGKEVKGTMGNLAFDPDNFPDPAGMMAKLKKQQVRTVLITEPFILTSSKRWEEAKQNAILATGKDGKPYEYDFYFGHTGLIDITKPAARDWFWQRYAELKKLGADGWWGDLGEPEVHPDDIQHAGGSAAQIHNIYGHEWAKLIAEKTAQSEPKERPFILMRAGYSGSQRFGMIPWSGDVNRSWGGLRSQPEIALQMGMQGMAYMHSDLGGFAGATDDDELYTRWLQYGVFQPVFRPHAQEEVPAEPVYRRDAAKALAKSAIELRYRLLPYNYTLAFENHRSGMPLMRPLFFTEAGSATTQITASAYFWGNDFLVFPVLNAGQKTMQVSFPQGHDWIDFYSGVRYKGGSQHELTLNTDTIPVFVKSGAMIPMAEGLQSTEDFRVADLNWHIYPVAAGQVQAATSQFYDDDGKTRMAWEQQAYALTHVIQQLTAEGVVLSVSEKAGKRYRSVPRKWTMYLHGVTQPPRAVYVDQKSQPFSYDKEKKTLRFTLTFAPGSQHQIRLPGLQQARG</sequence>
<feature type="domain" description="Glycoside hydrolase family 31 TIM barrel" evidence="4">
    <location>
        <begin position="248"/>
        <end position="567"/>
    </location>
</feature>
<dbReference type="GO" id="GO:0005975">
    <property type="term" value="P:carbohydrate metabolic process"/>
    <property type="evidence" value="ECO:0007669"/>
    <property type="project" value="InterPro"/>
</dbReference>
<comment type="similarity">
    <text evidence="1 2">Belongs to the glycosyl hydrolase 31 family.</text>
</comment>
<dbReference type="InterPro" id="IPR013780">
    <property type="entry name" value="Glyco_hydro_b"/>
</dbReference>
<dbReference type="Pfam" id="PF17137">
    <property type="entry name" value="DUF5110"/>
    <property type="match status" value="1"/>
</dbReference>
<organism evidence="8 9">
    <name type="scientific">Undibacterium luofuense</name>
    <dbReference type="NCBI Taxonomy" id="2828733"/>
    <lineage>
        <taxon>Bacteria</taxon>
        <taxon>Pseudomonadati</taxon>
        <taxon>Pseudomonadota</taxon>
        <taxon>Betaproteobacteria</taxon>
        <taxon>Burkholderiales</taxon>
        <taxon>Oxalobacteraceae</taxon>
        <taxon>Undibacterium</taxon>
    </lineage>
</organism>
<feature type="chain" id="PRO_5037498526" evidence="3">
    <location>
        <begin position="21"/>
        <end position="803"/>
    </location>
</feature>
<dbReference type="InterPro" id="IPR051816">
    <property type="entry name" value="Glycosyl_Hydrolase_31"/>
</dbReference>
<protein>
    <submittedName>
        <fullName evidence="8">DUF4968 domain-containing protein</fullName>
    </submittedName>
</protein>
<dbReference type="Pfam" id="PF01055">
    <property type="entry name" value="Glyco_hydro_31_2nd"/>
    <property type="match status" value="1"/>
</dbReference>
<dbReference type="InterPro" id="IPR011013">
    <property type="entry name" value="Gal_mutarotase_sf_dom"/>
</dbReference>
<dbReference type="Gene3D" id="2.60.40.1180">
    <property type="entry name" value="Golgi alpha-mannosidase II"/>
    <property type="match status" value="2"/>
</dbReference>
<dbReference type="InterPro" id="IPR025887">
    <property type="entry name" value="Glyco_hydro_31_N_dom"/>
</dbReference>
<dbReference type="InterPro" id="IPR048395">
    <property type="entry name" value="Glyco_hydro_31_C"/>
</dbReference>